<comment type="subcellular location">
    <subcellularLocation>
        <location evidence="1">Membrane</location>
        <topology evidence="1">Multi-pass membrane protein</topology>
    </subcellularLocation>
</comment>
<evidence type="ECO:0000256" key="6">
    <source>
        <dbReference type="SAM" id="Phobius"/>
    </source>
</evidence>
<evidence type="ECO:0000256" key="5">
    <source>
        <dbReference type="ARBA" id="ARBA00023136"/>
    </source>
</evidence>
<dbReference type="PROSITE" id="PS50850">
    <property type="entry name" value="MFS"/>
    <property type="match status" value="1"/>
</dbReference>
<evidence type="ECO:0000256" key="4">
    <source>
        <dbReference type="ARBA" id="ARBA00022989"/>
    </source>
</evidence>
<feature type="transmembrane region" description="Helical" evidence="6">
    <location>
        <begin position="173"/>
        <end position="195"/>
    </location>
</feature>
<sequence>MKTDTIALKPKVAPVPARAWLVVALLCVVGCLNYLDRIMITTMRESIKAAIPMTDAQFGLLTAVFLWVYGLLSPYAGFLADRFNRSRVIIGSLFVWSLVTWLTAHATTFEELLATRALMGISEACYIPAAMALIVDYHRGSTRSLATGIHIAGVMVGQSLGFLGGMIAEQRDWSAAFSVFGLVGIFYAVVLVFFLRDAPRPVETETVVVQTDTPVRFGEAVRNLFSKPAFSLLLVFWALLGVVGWLIVGWLPTFYQEHFHLPQSQAGLYATGYFHTAALVGVLTGGALTDRVSRNNPRGRILVPALALCIAAPAIFIASTTSLLPVAIIGFIFYAFTRVFSDTNMMPILCMIADERYRATGYGILNLGSCIIGGVGLYAGGALRDAQVSFSQLFQVATVLLLICAATLFWLKSQTNLKAED</sequence>
<dbReference type="SUPFAM" id="SSF103473">
    <property type="entry name" value="MFS general substrate transporter"/>
    <property type="match status" value="1"/>
</dbReference>
<feature type="transmembrane region" description="Helical" evidence="6">
    <location>
        <begin position="229"/>
        <end position="248"/>
    </location>
</feature>
<keyword evidence="4 6" id="KW-1133">Transmembrane helix</keyword>
<evidence type="ECO:0000256" key="1">
    <source>
        <dbReference type="ARBA" id="ARBA00004141"/>
    </source>
</evidence>
<evidence type="ECO:0000256" key="3">
    <source>
        <dbReference type="ARBA" id="ARBA00022692"/>
    </source>
</evidence>
<dbReference type="Proteomes" id="UP001597116">
    <property type="component" value="Unassembled WGS sequence"/>
</dbReference>
<dbReference type="PANTHER" id="PTHR23505:SF79">
    <property type="entry name" value="PROTEIN SPINSTER"/>
    <property type="match status" value="1"/>
</dbReference>
<feature type="transmembrane region" description="Helical" evidence="6">
    <location>
        <begin position="393"/>
        <end position="411"/>
    </location>
</feature>
<dbReference type="InterPro" id="IPR036259">
    <property type="entry name" value="MFS_trans_sf"/>
</dbReference>
<feature type="transmembrane region" description="Helical" evidence="6">
    <location>
        <begin position="17"/>
        <end position="35"/>
    </location>
</feature>
<dbReference type="InterPro" id="IPR011701">
    <property type="entry name" value="MFS"/>
</dbReference>
<accession>A0ABW3QDX2</accession>
<comment type="caution">
    <text evidence="8">The sequence shown here is derived from an EMBL/GenBank/DDBJ whole genome shotgun (WGS) entry which is preliminary data.</text>
</comment>
<dbReference type="InterPro" id="IPR020846">
    <property type="entry name" value="MFS_dom"/>
</dbReference>
<feature type="domain" description="Major facilitator superfamily (MFS) profile" evidence="7">
    <location>
        <begin position="22"/>
        <end position="416"/>
    </location>
</feature>
<dbReference type="InterPro" id="IPR044770">
    <property type="entry name" value="MFS_spinster-like"/>
</dbReference>
<evidence type="ECO:0000256" key="2">
    <source>
        <dbReference type="ARBA" id="ARBA00022448"/>
    </source>
</evidence>
<feature type="transmembrane region" description="Helical" evidence="6">
    <location>
        <begin position="56"/>
        <end position="76"/>
    </location>
</feature>
<dbReference type="Gene3D" id="1.20.1250.20">
    <property type="entry name" value="MFS general substrate transporter like domains"/>
    <property type="match status" value="2"/>
</dbReference>
<organism evidence="8 9">
    <name type="scientific">Larkinella insperata</name>
    <dbReference type="NCBI Taxonomy" id="332158"/>
    <lineage>
        <taxon>Bacteria</taxon>
        <taxon>Pseudomonadati</taxon>
        <taxon>Bacteroidota</taxon>
        <taxon>Cytophagia</taxon>
        <taxon>Cytophagales</taxon>
        <taxon>Spirosomataceae</taxon>
        <taxon>Larkinella</taxon>
    </lineage>
</organism>
<keyword evidence="9" id="KW-1185">Reference proteome</keyword>
<feature type="transmembrane region" description="Helical" evidence="6">
    <location>
        <begin position="324"/>
        <end position="341"/>
    </location>
</feature>
<dbReference type="Pfam" id="PF07690">
    <property type="entry name" value="MFS_1"/>
    <property type="match status" value="1"/>
</dbReference>
<evidence type="ECO:0000259" key="7">
    <source>
        <dbReference type="PROSITE" id="PS50850"/>
    </source>
</evidence>
<name>A0ABW3QDX2_9BACT</name>
<feature type="transmembrane region" description="Helical" evidence="6">
    <location>
        <begin position="88"/>
        <end position="109"/>
    </location>
</feature>
<feature type="transmembrane region" description="Helical" evidence="6">
    <location>
        <begin position="362"/>
        <end position="381"/>
    </location>
</feature>
<gene>
    <name evidence="8" type="ORF">ACFQ4C_04130</name>
</gene>
<feature type="transmembrane region" description="Helical" evidence="6">
    <location>
        <begin position="301"/>
        <end position="318"/>
    </location>
</feature>
<keyword evidence="3 6" id="KW-0812">Transmembrane</keyword>
<dbReference type="PANTHER" id="PTHR23505">
    <property type="entry name" value="SPINSTER"/>
    <property type="match status" value="1"/>
</dbReference>
<keyword evidence="5 6" id="KW-0472">Membrane</keyword>
<keyword evidence="2" id="KW-0813">Transport</keyword>
<proteinExistence type="predicted"/>
<feature type="transmembrane region" description="Helical" evidence="6">
    <location>
        <begin position="145"/>
        <end position="167"/>
    </location>
</feature>
<feature type="transmembrane region" description="Helical" evidence="6">
    <location>
        <begin position="268"/>
        <end position="289"/>
    </location>
</feature>
<dbReference type="EMBL" id="JBHTLP010000002">
    <property type="protein sequence ID" value="MFD1140278.1"/>
    <property type="molecule type" value="Genomic_DNA"/>
</dbReference>
<protein>
    <submittedName>
        <fullName evidence="8">MFS transporter</fullName>
    </submittedName>
</protein>
<dbReference type="RefSeq" id="WP_265989679.1">
    <property type="nucleotide sequence ID" value="NZ_CP110973.1"/>
</dbReference>
<evidence type="ECO:0000313" key="8">
    <source>
        <dbReference type="EMBL" id="MFD1140278.1"/>
    </source>
</evidence>
<reference evidence="9" key="1">
    <citation type="journal article" date="2019" name="Int. J. Syst. Evol. Microbiol.">
        <title>The Global Catalogue of Microorganisms (GCM) 10K type strain sequencing project: providing services to taxonomists for standard genome sequencing and annotation.</title>
        <authorList>
            <consortium name="The Broad Institute Genomics Platform"/>
            <consortium name="The Broad Institute Genome Sequencing Center for Infectious Disease"/>
            <person name="Wu L."/>
            <person name="Ma J."/>
        </authorList>
    </citation>
    <scope>NUCLEOTIDE SEQUENCE [LARGE SCALE GENOMIC DNA]</scope>
    <source>
        <strain evidence="9">CCUG 55608</strain>
    </source>
</reference>
<evidence type="ECO:0000313" key="9">
    <source>
        <dbReference type="Proteomes" id="UP001597116"/>
    </source>
</evidence>